<keyword evidence="2" id="KW-1185">Reference proteome</keyword>
<dbReference type="EMBL" id="ML209290">
    <property type="protein sequence ID" value="TFK58583.1"/>
    <property type="molecule type" value="Genomic_DNA"/>
</dbReference>
<evidence type="ECO:0000313" key="2">
    <source>
        <dbReference type="Proteomes" id="UP000308600"/>
    </source>
</evidence>
<accession>A0ACD2ZYD9</accession>
<evidence type="ECO:0000313" key="1">
    <source>
        <dbReference type="EMBL" id="TFK58583.1"/>
    </source>
</evidence>
<organism evidence="1 2">
    <name type="scientific">Pluteus cervinus</name>
    <dbReference type="NCBI Taxonomy" id="181527"/>
    <lineage>
        <taxon>Eukaryota</taxon>
        <taxon>Fungi</taxon>
        <taxon>Dikarya</taxon>
        <taxon>Basidiomycota</taxon>
        <taxon>Agaricomycotina</taxon>
        <taxon>Agaricomycetes</taxon>
        <taxon>Agaricomycetidae</taxon>
        <taxon>Agaricales</taxon>
        <taxon>Pluteineae</taxon>
        <taxon>Pluteaceae</taxon>
        <taxon>Pluteus</taxon>
    </lineage>
</organism>
<gene>
    <name evidence="1" type="ORF">BDN72DRAFT_851674</name>
</gene>
<reference evidence="1 2" key="1">
    <citation type="journal article" date="2019" name="Nat. Ecol. Evol.">
        <title>Megaphylogeny resolves global patterns of mushroom evolution.</title>
        <authorList>
            <person name="Varga T."/>
            <person name="Krizsan K."/>
            <person name="Foldi C."/>
            <person name="Dima B."/>
            <person name="Sanchez-Garcia M."/>
            <person name="Sanchez-Ramirez S."/>
            <person name="Szollosi G.J."/>
            <person name="Szarkandi J.G."/>
            <person name="Papp V."/>
            <person name="Albert L."/>
            <person name="Andreopoulos W."/>
            <person name="Angelini C."/>
            <person name="Antonin V."/>
            <person name="Barry K.W."/>
            <person name="Bougher N.L."/>
            <person name="Buchanan P."/>
            <person name="Buyck B."/>
            <person name="Bense V."/>
            <person name="Catcheside P."/>
            <person name="Chovatia M."/>
            <person name="Cooper J."/>
            <person name="Damon W."/>
            <person name="Desjardin D."/>
            <person name="Finy P."/>
            <person name="Geml J."/>
            <person name="Haridas S."/>
            <person name="Hughes K."/>
            <person name="Justo A."/>
            <person name="Karasinski D."/>
            <person name="Kautmanova I."/>
            <person name="Kiss B."/>
            <person name="Kocsube S."/>
            <person name="Kotiranta H."/>
            <person name="LaButti K.M."/>
            <person name="Lechner B.E."/>
            <person name="Liimatainen K."/>
            <person name="Lipzen A."/>
            <person name="Lukacs Z."/>
            <person name="Mihaltcheva S."/>
            <person name="Morgado L.N."/>
            <person name="Niskanen T."/>
            <person name="Noordeloos M.E."/>
            <person name="Ohm R.A."/>
            <person name="Ortiz-Santana B."/>
            <person name="Ovrebo C."/>
            <person name="Racz N."/>
            <person name="Riley R."/>
            <person name="Savchenko A."/>
            <person name="Shiryaev A."/>
            <person name="Soop K."/>
            <person name="Spirin V."/>
            <person name="Szebenyi C."/>
            <person name="Tomsovsky M."/>
            <person name="Tulloss R.E."/>
            <person name="Uehling J."/>
            <person name="Grigoriev I.V."/>
            <person name="Vagvolgyi C."/>
            <person name="Papp T."/>
            <person name="Martin F.M."/>
            <person name="Miettinen O."/>
            <person name="Hibbett D.S."/>
            <person name="Nagy L.G."/>
        </authorList>
    </citation>
    <scope>NUCLEOTIDE SEQUENCE [LARGE SCALE GENOMIC DNA]</scope>
    <source>
        <strain evidence="1 2">NL-1719</strain>
    </source>
</reference>
<dbReference type="Proteomes" id="UP000308600">
    <property type="component" value="Unassembled WGS sequence"/>
</dbReference>
<name>A0ACD2ZYD9_9AGAR</name>
<sequence length="468" mass="52412">IKAPTYQVTIPASVDVTHEPDPRPLDEYDGDFELDLMKTGRIHDFIGTRSTNGRIERDNSIAGMLGPSVYYSRRTNTIYAGTTAVEVANLELSGKTELSSVVFNPLYTKIPAGFPANPYEAKQLYQFITRENSTRIEHKWEAYIIASEFYRITAALSTGYWDNAMRCVAQLGTVPEPPVKIARTQRYPKIPFDESVFVHKKINGNWISSSGIPLPHDNPFDLVAIAQHIAHHQRPGGTNELFGVTMDRAFRVDFRSVFGYELGRALGPRDSKARTSFTKQFVGILLHPGMYRDYVGTRAITLQPKHFDSFEIAPFECTDAAAANISEDNVLAHMASNSIPVGWVDHAYPYAVNVLKAKLAANSMDPDYKKWDETCVPYMLKNGIPPAISELNGWWTPTEADLTRIRCYIREDDDKGETKGLDSGLWLNVGIDPLQDTQDRLDDERNRHELLTAAQARNDVPMAPPSAA</sequence>
<proteinExistence type="predicted"/>
<feature type="non-terminal residue" evidence="1">
    <location>
        <position position="1"/>
    </location>
</feature>
<protein>
    <submittedName>
        <fullName evidence="1">Uncharacterized protein</fullName>
    </submittedName>
</protein>